<keyword evidence="7" id="KW-0411">Iron-sulfur</keyword>
<protein>
    <submittedName>
        <fullName evidence="10">2Fe-2S iron-sulfur cluster-binding protein</fullName>
    </submittedName>
</protein>
<proteinExistence type="inferred from homology"/>
<organism evidence="10 11">
    <name type="scientific">Natronoglomus mannanivorans</name>
    <dbReference type="NCBI Taxonomy" id="2979990"/>
    <lineage>
        <taxon>Archaea</taxon>
        <taxon>Methanobacteriati</taxon>
        <taxon>Methanobacteriota</taxon>
        <taxon>Stenosarchaea group</taxon>
        <taxon>Halobacteria</taxon>
        <taxon>Halobacteriales</taxon>
        <taxon>Natrialbaceae</taxon>
        <taxon>Natronoglomus</taxon>
    </lineage>
</organism>
<dbReference type="Gene3D" id="3.10.20.30">
    <property type="match status" value="1"/>
</dbReference>
<dbReference type="GO" id="GO:0051537">
    <property type="term" value="F:2 iron, 2 sulfur cluster binding"/>
    <property type="evidence" value="ECO:0007669"/>
    <property type="project" value="UniProtKB-KW"/>
</dbReference>
<reference evidence="10" key="1">
    <citation type="submission" date="2022-09" db="EMBL/GenBank/DDBJ databases">
        <title>Enrichment on poylsaccharides allowed isolation of novel metabolic and taxonomic groups of Haloarchaea.</title>
        <authorList>
            <person name="Sorokin D.Y."/>
            <person name="Elcheninov A.G."/>
            <person name="Khizhniak T.V."/>
            <person name="Kolganova T.V."/>
            <person name="Kublanov I.V."/>
        </authorList>
    </citation>
    <scope>NUCLEOTIDE SEQUENCE</scope>
    <source>
        <strain evidence="10">AArc-xg1-1</strain>
    </source>
</reference>
<gene>
    <name evidence="10" type="ORF">OB960_09605</name>
</gene>
<dbReference type="CDD" id="cd00207">
    <property type="entry name" value="fer2"/>
    <property type="match status" value="1"/>
</dbReference>
<evidence type="ECO:0000256" key="7">
    <source>
        <dbReference type="ARBA" id="ARBA00023014"/>
    </source>
</evidence>
<comment type="similarity">
    <text evidence="1">Belongs to the 2Fe2S plant-type ferredoxin family.</text>
</comment>
<keyword evidence="2" id="KW-0813">Transport</keyword>
<keyword evidence="3" id="KW-0001">2Fe-2S</keyword>
<evidence type="ECO:0000256" key="5">
    <source>
        <dbReference type="ARBA" id="ARBA00022982"/>
    </source>
</evidence>
<dbReference type="NCBIfam" id="NF041393">
    <property type="entry name" value="Frdxn_Halo"/>
    <property type="match status" value="1"/>
</dbReference>
<dbReference type="PANTHER" id="PTHR43112:SF3">
    <property type="entry name" value="FERREDOXIN-2, CHLOROPLASTIC"/>
    <property type="match status" value="1"/>
</dbReference>
<name>A0AAP3E253_9EURY</name>
<dbReference type="GO" id="GO:0046872">
    <property type="term" value="F:metal ion binding"/>
    <property type="evidence" value="ECO:0007669"/>
    <property type="project" value="UniProtKB-KW"/>
</dbReference>
<dbReference type="EMBL" id="JAOPKA010000005">
    <property type="protein sequence ID" value="MCU4741652.1"/>
    <property type="molecule type" value="Genomic_DNA"/>
</dbReference>
<keyword evidence="4" id="KW-0479">Metal-binding</keyword>
<keyword evidence="6" id="KW-0408">Iron</keyword>
<keyword evidence="5" id="KW-0249">Electron transport</keyword>
<dbReference type="AlphaFoldDB" id="A0AAP3E253"/>
<evidence type="ECO:0000256" key="2">
    <source>
        <dbReference type="ARBA" id="ARBA00022448"/>
    </source>
</evidence>
<dbReference type="PANTHER" id="PTHR43112">
    <property type="entry name" value="FERREDOXIN"/>
    <property type="match status" value="1"/>
</dbReference>
<dbReference type="Proteomes" id="UP001321018">
    <property type="component" value="Unassembled WGS sequence"/>
</dbReference>
<evidence type="ECO:0000313" key="11">
    <source>
        <dbReference type="Proteomes" id="UP001321018"/>
    </source>
</evidence>
<accession>A0AAP3E253</accession>
<feature type="domain" description="2Fe-2S ferredoxin-type" evidence="9">
    <location>
        <begin position="28"/>
        <end position="119"/>
    </location>
</feature>
<evidence type="ECO:0000256" key="8">
    <source>
        <dbReference type="ARBA" id="ARBA00034078"/>
    </source>
</evidence>
<evidence type="ECO:0000256" key="4">
    <source>
        <dbReference type="ARBA" id="ARBA00022723"/>
    </source>
</evidence>
<dbReference type="PROSITE" id="PS51085">
    <property type="entry name" value="2FE2S_FER_2"/>
    <property type="match status" value="1"/>
</dbReference>
<dbReference type="InterPro" id="IPR053441">
    <property type="entry name" value="2Fe2S_Ferredoxin"/>
</dbReference>
<dbReference type="InterPro" id="IPR012675">
    <property type="entry name" value="Beta-grasp_dom_sf"/>
</dbReference>
<comment type="cofactor">
    <cofactor evidence="8">
        <name>[2Fe-2S] cluster</name>
        <dbReference type="ChEBI" id="CHEBI:190135"/>
    </cofactor>
</comment>
<evidence type="ECO:0000313" key="10">
    <source>
        <dbReference type="EMBL" id="MCU4741652.1"/>
    </source>
</evidence>
<evidence type="ECO:0000256" key="3">
    <source>
        <dbReference type="ARBA" id="ARBA00022714"/>
    </source>
</evidence>
<dbReference type="Pfam" id="PF00111">
    <property type="entry name" value="Fer2"/>
    <property type="match status" value="1"/>
</dbReference>
<evidence type="ECO:0000256" key="1">
    <source>
        <dbReference type="ARBA" id="ARBA00007874"/>
    </source>
</evidence>
<dbReference type="InterPro" id="IPR001041">
    <property type="entry name" value="2Fe-2S_ferredoxin-type"/>
</dbReference>
<dbReference type="InterPro" id="IPR036010">
    <property type="entry name" value="2Fe-2S_ferredoxin-like_sf"/>
</dbReference>
<dbReference type="SUPFAM" id="SSF54292">
    <property type="entry name" value="2Fe-2S ferredoxin-like"/>
    <property type="match status" value="1"/>
</dbReference>
<evidence type="ECO:0000259" key="9">
    <source>
        <dbReference type="PROSITE" id="PS51085"/>
    </source>
</evidence>
<sequence length="128" mass="14037">MPVEYLDYATVDEQGWAADDADLFEKADAASLDSSAHGTLEVGRDEYVLDAAEAEGNDWPFHCRAGGCVNCVVIVTEGEIEMDVQRSLSDQEVDEENLRLTCVGTPASESIKLVYNAKHLDSLRDRVV</sequence>
<evidence type="ECO:0000256" key="6">
    <source>
        <dbReference type="ARBA" id="ARBA00023004"/>
    </source>
</evidence>
<comment type="caution">
    <text evidence="10">The sequence shown here is derived from an EMBL/GenBank/DDBJ whole genome shotgun (WGS) entry which is preliminary data.</text>
</comment>